<proteinExistence type="predicted"/>
<dbReference type="AlphaFoldDB" id="X1QVA9"/>
<gene>
    <name evidence="1" type="ORF">S06H3_56741</name>
</gene>
<protein>
    <submittedName>
        <fullName evidence="1">Uncharacterized protein</fullName>
    </submittedName>
</protein>
<comment type="caution">
    <text evidence="1">The sequence shown here is derived from an EMBL/GenBank/DDBJ whole genome shotgun (WGS) entry which is preliminary data.</text>
</comment>
<sequence length="74" mass="8255">QDLSPITSATINIEKFFVGEGIYKTIEIDETSSDSGEFTAYLDLDKDYKFTISKEGSVLGLLQHLFHSLSLHLS</sequence>
<feature type="non-terminal residue" evidence="1">
    <location>
        <position position="1"/>
    </location>
</feature>
<accession>X1QVA9</accession>
<reference evidence="1" key="1">
    <citation type="journal article" date="2014" name="Front. Microbiol.">
        <title>High frequency of phylogenetically diverse reductive dehalogenase-homologous genes in deep subseafloor sedimentary metagenomes.</title>
        <authorList>
            <person name="Kawai M."/>
            <person name="Futagami T."/>
            <person name="Toyoda A."/>
            <person name="Takaki Y."/>
            <person name="Nishi S."/>
            <person name="Hori S."/>
            <person name="Arai W."/>
            <person name="Tsubouchi T."/>
            <person name="Morono Y."/>
            <person name="Uchiyama I."/>
            <person name="Ito T."/>
            <person name="Fujiyama A."/>
            <person name="Inagaki F."/>
            <person name="Takami H."/>
        </authorList>
    </citation>
    <scope>NUCLEOTIDE SEQUENCE</scope>
    <source>
        <strain evidence="1">Expedition CK06-06</strain>
    </source>
</reference>
<evidence type="ECO:0000313" key="1">
    <source>
        <dbReference type="EMBL" id="GAI54840.1"/>
    </source>
</evidence>
<organism evidence="1">
    <name type="scientific">marine sediment metagenome</name>
    <dbReference type="NCBI Taxonomy" id="412755"/>
    <lineage>
        <taxon>unclassified sequences</taxon>
        <taxon>metagenomes</taxon>
        <taxon>ecological metagenomes</taxon>
    </lineage>
</organism>
<name>X1QVA9_9ZZZZ</name>
<dbReference type="EMBL" id="BARV01036524">
    <property type="protein sequence ID" value="GAI54840.1"/>
    <property type="molecule type" value="Genomic_DNA"/>
</dbReference>